<accession>A0A6P8HJ87</accession>
<dbReference type="InterPro" id="IPR036392">
    <property type="entry name" value="PLAT/LH2_dom_sf"/>
</dbReference>
<dbReference type="FunFam" id="2.10.25.10:FF:000038">
    <property type="entry name" value="Fibrillin 2"/>
    <property type="match status" value="1"/>
</dbReference>
<evidence type="ECO:0000256" key="2">
    <source>
        <dbReference type="ARBA" id="ARBA00022536"/>
    </source>
</evidence>
<dbReference type="PROSITE" id="PS50923">
    <property type="entry name" value="SUSHI"/>
    <property type="match status" value="3"/>
</dbReference>
<dbReference type="Gene3D" id="2.60.60.20">
    <property type="entry name" value="PLAT/LH2 domain"/>
    <property type="match status" value="1"/>
</dbReference>
<dbReference type="Gene3D" id="2.60.40.10">
    <property type="entry name" value="Immunoglobulins"/>
    <property type="match status" value="1"/>
</dbReference>
<sequence>MQFKGSVILLFLFGCFTVVHSRSYTVLIITGSSDTSSRVEIKFVGDIGTSSAHILTPRGGTFKRLSKYAFRGLNDRDVGELNGVEIYLHSGSSSSWPIKKVLVVSNGRRYVFVNYQGDIYPGKWTYIRANCPFGFKKASDGSCVDNNECLLANGGCETFCHNNVGSYTCSCRSGFELYNKLRCRDIDECARKTDDCDDQSTTCYNYKGIYECRCKKGFKYIPNNKRRCELITCHPVVEAQGTSVSPSECLVKNGRKVGDQCTFSCKAGYFLPDPSKNTMTCLDTSGWDMALIYCRPKRCPSLTPPANGYVYPPFCSTTGNTFKQSCYYQCNKGYTLKNDQNPEIVCTKSGAWSNSTPATCVKVFVKPWINCPTSVMVTLAPNASHADVTALLSKPRSNVDDVKMFPEKYRTSLVFPAGTTKLTYKATNKNGDFAQCTTNIIIEDKEPPKVVYCPPNIYKVVNGQSTQVSWTLPKFSDNVGVTKVTSTHNPGDTFKVGPLPVYYTASDAAGNTISTCSFDVNVKKAECPKPPAPDGGTISVHDFNGYKYATIKCNPGKQVFIGMPTINCHKDTLKWDPVPDCVDSVPMPSSGICDQGYVKKGGIHSQNICVKCPRGYAYDTVTKNCTKCPKGQYSDRESSLSCTPCPLNQGTLTDGAKACLHKCSPGQASANGFENFQCQFCRQGFYEDRYGSTACKACPSGLSTLSIGASHLNDCGVRPSFTEFVVQPNNVTEGNQVDIICKGTGVLAPSFSIKKVVPTLDGFGGPVMKSMILDDSRKVLGLRYTITETTVHDAGSYECEIQNKFGKSESSVTLRVKLNTS</sequence>
<dbReference type="PROSITE" id="PS00010">
    <property type="entry name" value="ASX_HYDROXYL"/>
    <property type="match status" value="1"/>
</dbReference>
<feature type="domain" description="PLAT" evidence="10">
    <location>
        <begin position="22"/>
        <end position="139"/>
    </location>
</feature>
<dbReference type="GeneID" id="116291845"/>
<keyword evidence="4" id="KW-0677">Repeat</keyword>
<feature type="domain" description="Sushi" evidence="13">
    <location>
        <begin position="297"/>
        <end position="362"/>
    </location>
</feature>
<dbReference type="InterPro" id="IPR001881">
    <property type="entry name" value="EGF-like_Ca-bd_dom"/>
</dbReference>
<keyword evidence="2 6" id="KW-0245">EGF-like domain</keyword>
<dbReference type="PROSITE" id="PS50026">
    <property type="entry name" value="EGF_3"/>
    <property type="match status" value="1"/>
</dbReference>
<evidence type="ECO:0000256" key="5">
    <source>
        <dbReference type="ARBA" id="ARBA00023157"/>
    </source>
</evidence>
<dbReference type="InParanoid" id="A0A6P8HJ87"/>
<dbReference type="InterPro" id="IPR052235">
    <property type="entry name" value="Nephronectin_domain"/>
</dbReference>
<evidence type="ECO:0000259" key="9">
    <source>
        <dbReference type="PROSITE" id="PS50026"/>
    </source>
</evidence>
<dbReference type="FunFam" id="2.10.25.10:FF:000240">
    <property type="entry name" value="Vitamin K-dependent protein S"/>
    <property type="match status" value="1"/>
</dbReference>
<dbReference type="GO" id="GO:0005509">
    <property type="term" value="F:calcium ion binding"/>
    <property type="evidence" value="ECO:0007669"/>
    <property type="project" value="InterPro"/>
</dbReference>
<evidence type="ECO:0000259" key="10">
    <source>
        <dbReference type="PROSITE" id="PS50095"/>
    </source>
</evidence>
<evidence type="ECO:0000256" key="1">
    <source>
        <dbReference type="ARBA" id="ARBA00006373"/>
    </source>
</evidence>
<dbReference type="InterPro" id="IPR007110">
    <property type="entry name" value="Ig-like_dom"/>
</dbReference>
<dbReference type="AlphaFoldDB" id="A0A6P8HJ87"/>
<dbReference type="InterPro" id="IPR035976">
    <property type="entry name" value="Sushi/SCR/CCP_sf"/>
</dbReference>
<dbReference type="PROSITE" id="PS51257">
    <property type="entry name" value="PROKAR_LIPOPROTEIN"/>
    <property type="match status" value="1"/>
</dbReference>
<dbReference type="CDD" id="cd00033">
    <property type="entry name" value="CCP"/>
    <property type="match status" value="2"/>
</dbReference>
<comment type="similarity">
    <text evidence="1">Belongs to the EGF domain peptide family.</text>
</comment>
<dbReference type="Pfam" id="PF01477">
    <property type="entry name" value="PLAT"/>
    <property type="match status" value="1"/>
</dbReference>
<evidence type="ECO:0000256" key="7">
    <source>
        <dbReference type="PROSITE-ProRule" id="PRU00302"/>
    </source>
</evidence>
<dbReference type="InterPro" id="IPR018097">
    <property type="entry name" value="EGF_Ca-bd_CS"/>
</dbReference>
<dbReference type="SUPFAM" id="SSF49723">
    <property type="entry name" value="Lipase/lipooxygenase domain (PLAT/LH2 domain)"/>
    <property type="match status" value="1"/>
</dbReference>
<dbReference type="PROSITE" id="PS50095">
    <property type="entry name" value="PLAT"/>
    <property type="match status" value="1"/>
</dbReference>
<comment type="caution">
    <text evidence="6">Lacks conserved residue(s) required for the propagation of feature annotation.</text>
</comment>
<evidence type="ECO:0000259" key="11">
    <source>
        <dbReference type="PROSITE" id="PS50825"/>
    </source>
</evidence>
<reference evidence="15" key="1">
    <citation type="submission" date="2025-08" db="UniProtKB">
        <authorList>
            <consortium name="RefSeq"/>
        </authorList>
    </citation>
    <scope>IDENTIFICATION</scope>
    <source>
        <tissue evidence="15">Tentacle</tissue>
    </source>
</reference>
<dbReference type="SMART" id="SM00032">
    <property type="entry name" value="CCP"/>
    <property type="match status" value="3"/>
</dbReference>
<dbReference type="InterPro" id="IPR013098">
    <property type="entry name" value="Ig_I-set"/>
</dbReference>
<keyword evidence="14" id="KW-1185">Reference proteome</keyword>
<dbReference type="SMART" id="SM01411">
    <property type="entry name" value="Ephrin_rec_like"/>
    <property type="match status" value="2"/>
</dbReference>
<keyword evidence="7" id="KW-0768">Sushi</keyword>
<evidence type="ECO:0000256" key="4">
    <source>
        <dbReference type="ARBA" id="ARBA00022737"/>
    </source>
</evidence>
<dbReference type="SMART" id="SM00409">
    <property type="entry name" value="IG"/>
    <property type="match status" value="1"/>
</dbReference>
<dbReference type="InterPro" id="IPR000742">
    <property type="entry name" value="EGF"/>
</dbReference>
<keyword evidence="5" id="KW-1015">Disulfide bond</keyword>
<dbReference type="Pfam" id="PF02494">
    <property type="entry name" value="HYR"/>
    <property type="match status" value="1"/>
</dbReference>
<dbReference type="SMART" id="SM00179">
    <property type="entry name" value="EGF_CA"/>
    <property type="match status" value="2"/>
</dbReference>
<dbReference type="InterPro" id="IPR000436">
    <property type="entry name" value="Sushi_SCR_CCP_dom"/>
</dbReference>
<proteinExistence type="inferred from homology"/>
<dbReference type="PROSITE" id="PS50835">
    <property type="entry name" value="IG_LIKE"/>
    <property type="match status" value="1"/>
</dbReference>
<dbReference type="InterPro" id="IPR001024">
    <property type="entry name" value="PLAT/LH2_dom"/>
</dbReference>
<feature type="chain" id="PRO_5028462001" evidence="8">
    <location>
        <begin position="22"/>
        <end position="821"/>
    </location>
</feature>
<evidence type="ECO:0000313" key="14">
    <source>
        <dbReference type="Proteomes" id="UP000515163"/>
    </source>
</evidence>
<dbReference type="Pfam" id="PF07699">
    <property type="entry name" value="Ephrin_rec_like"/>
    <property type="match status" value="2"/>
</dbReference>
<dbReference type="InterPro" id="IPR036179">
    <property type="entry name" value="Ig-like_dom_sf"/>
</dbReference>
<feature type="domain" description="Sushi" evidence="13">
    <location>
        <begin position="525"/>
        <end position="583"/>
    </location>
</feature>
<feature type="domain" description="Sushi" evidence="13">
    <location>
        <begin position="231"/>
        <end position="296"/>
    </location>
</feature>
<keyword evidence="3 8" id="KW-0732">Signal</keyword>
<dbReference type="PROSITE" id="PS01187">
    <property type="entry name" value="EGF_CA"/>
    <property type="match status" value="1"/>
</dbReference>
<feature type="domain" description="HYR" evidence="11">
    <location>
        <begin position="443"/>
        <end position="524"/>
    </location>
</feature>
<dbReference type="PANTHER" id="PTHR24050">
    <property type="entry name" value="PA14 DOMAIN-CONTAINING PROTEIN"/>
    <property type="match status" value="1"/>
</dbReference>
<dbReference type="OrthoDB" id="10045365at2759"/>
<dbReference type="InterPro" id="IPR011641">
    <property type="entry name" value="Tyr-kin_ephrin_A/B_rcpt-like"/>
</dbReference>
<dbReference type="Proteomes" id="UP000515163">
    <property type="component" value="Unplaced"/>
</dbReference>
<dbReference type="InterPro" id="IPR003410">
    <property type="entry name" value="HYR_dom"/>
</dbReference>
<dbReference type="CDD" id="cd00054">
    <property type="entry name" value="EGF_CA"/>
    <property type="match status" value="1"/>
</dbReference>
<dbReference type="KEGG" id="aten:116291845"/>
<evidence type="ECO:0000256" key="3">
    <source>
        <dbReference type="ARBA" id="ARBA00022729"/>
    </source>
</evidence>
<evidence type="ECO:0000259" key="13">
    <source>
        <dbReference type="PROSITE" id="PS50923"/>
    </source>
</evidence>
<name>A0A6P8HJ87_ACTTE</name>
<evidence type="ECO:0000313" key="15">
    <source>
        <dbReference type="RefSeq" id="XP_031554918.1"/>
    </source>
</evidence>
<dbReference type="SUPFAM" id="SSF57535">
    <property type="entry name" value="Complement control module/SCR domain"/>
    <property type="match status" value="3"/>
</dbReference>
<dbReference type="Gene3D" id="2.10.50.10">
    <property type="entry name" value="Tumor Necrosis Factor Receptor, subunit A, domain 2"/>
    <property type="match status" value="2"/>
</dbReference>
<dbReference type="Pfam" id="PF07679">
    <property type="entry name" value="I-set"/>
    <property type="match status" value="1"/>
</dbReference>
<dbReference type="InterPro" id="IPR003599">
    <property type="entry name" value="Ig_sub"/>
</dbReference>
<dbReference type="SMART" id="SM00181">
    <property type="entry name" value="EGF"/>
    <property type="match status" value="4"/>
</dbReference>
<dbReference type="SUPFAM" id="SSF57184">
    <property type="entry name" value="Growth factor receptor domain"/>
    <property type="match status" value="2"/>
</dbReference>
<dbReference type="Pfam" id="PF00084">
    <property type="entry name" value="Sushi"/>
    <property type="match status" value="3"/>
</dbReference>
<dbReference type="Pfam" id="PF07645">
    <property type="entry name" value="EGF_CA"/>
    <property type="match status" value="2"/>
</dbReference>
<dbReference type="PANTHER" id="PTHR24050:SF28">
    <property type="entry name" value="UROMODULIN-LIKE"/>
    <property type="match status" value="1"/>
</dbReference>
<protein>
    <submittedName>
        <fullName evidence="15">Sushi, von Willebrand factor type A, EGF and pentraxin domain-containing protein 1-like</fullName>
    </submittedName>
</protein>
<feature type="domain" description="EGF-like" evidence="9">
    <location>
        <begin position="185"/>
        <end position="229"/>
    </location>
</feature>
<dbReference type="Gene3D" id="2.10.25.10">
    <property type="entry name" value="Laminin"/>
    <property type="match status" value="2"/>
</dbReference>
<dbReference type="InterPro" id="IPR013783">
    <property type="entry name" value="Ig-like_fold"/>
</dbReference>
<feature type="signal peptide" evidence="8">
    <location>
        <begin position="1"/>
        <end position="21"/>
    </location>
</feature>
<dbReference type="Gene3D" id="2.10.70.10">
    <property type="entry name" value="Complement Module, domain 1"/>
    <property type="match status" value="3"/>
</dbReference>
<feature type="domain" description="Ig-like" evidence="12">
    <location>
        <begin position="719"/>
        <end position="813"/>
    </location>
</feature>
<dbReference type="InterPro" id="IPR000152">
    <property type="entry name" value="EGF-type_Asp/Asn_hydroxyl_site"/>
</dbReference>
<dbReference type="SUPFAM" id="SSF48726">
    <property type="entry name" value="Immunoglobulin"/>
    <property type="match status" value="1"/>
</dbReference>
<organism evidence="14 15">
    <name type="scientific">Actinia tenebrosa</name>
    <name type="common">Australian red waratah sea anemone</name>
    <dbReference type="NCBI Taxonomy" id="6105"/>
    <lineage>
        <taxon>Eukaryota</taxon>
        <taxon>Metazoa</taxon>
        <taxon>Cnidaria</taxon>
        <taxon>Anthozoa</taxon>
        <taxon>Hexacorallia</taxon>
        <taxon>Actiniaria</taxon>
        <taxon>Actiniidae</taxon>
        <taxon>Actinia</taxon>
    </lineage>
</organism>
<evidence type="ECO:0000256" key="8">
    <source>
        <dbReference type="SAM" id="SignalP"/>
    </source>
</evidence>
<dbReference type="InterPro" id="IPR049883">
    <property type="entry name" value="NOTCH1_EGF-like"/>
</dbReference>
<evidence type="ECO:0000256" key="6">
    <source>
        <dbReference type="PROSITE-ProRule" id="PRU00076"/>
    </source>
</evidence>
<evidence type="ECO:0000259" key="12">
    <source>
        <dbReference type="PROSITE" id="PS50835"/>
    </source>
</evidence>
<dbReference type="RefSeq" id="XP_031554918.1">
    <property type="nucleotide sequence ID" value="XM_031699058.1"/>
</dbReference>
<dbReference type="PROSITE" id="PS01186">
    <property type="entry name" value="EGF_2"/>
    <property type="match status" value="1"/>
</dbReference>
<dbReference type="PROSITE" id="PS50825">
    <property type="entry name" value="HYR"/>
    <property type="match status" value="1"/>
</dbReference>
<gene>
    <name evidence="15" type="primary">LOC116291845</name>
</gene>
<dbReference type="InterPro" id="IPR009030">
    <property type="entry name" value="Growth_fac_rcpt_cys_sf"/>
</dbReference>